<dbReference type="Proteomes" id="UP000287243">
    <property type="component" value="Chromosome"/>
</dbReference>
<keyword evidence="2" id="KW-1185">Reference proteome</keyword>
<gene>
    <name evidence="1" type="ORF">BU251_03480</name>
</gene>
<dbReference type="EMBL" id="CP019384">
    <property type="protein sequence ID" value="QAT18004.1"/>
    <property type="molecule type" value="Genomic_DNA"/>
</dbReference>
<protein>
    <recommendedName>
        <fullName evidence="3">Translation elongation factor-like protein</fullName>
    </recommendedName>
</protein>
<name>A0A410P7P5_VELA1</name>
<dbReference type="SUPFAM" id="SSF50447">
    <property type="entry name" value="Translation proteins"/>
    <property type="match status" value="1"/>
</dbReference>
<reference evidence="1 2" key="1">
    <citation type="submission" date="2017-01" db="EMBL/GenBank/DDBJ databases">
        <title>First insights into the biology of 'candidatus Vampirococcus archaeovorus'.</title>
        <authorList>
            <person name="Kizina J."/>
            <person name="Jordan S."/>
            <person name="Stueber K."/>
            <person name="Reinhardt R."/>
            <person name="Harder J."/>
        </authorList>
    </citation>
    <scope>NUCLEOTIDE SEQUENCE [LARGE SCALE GENOMIC DNA]</scope>
    <source>
        <strain evidence="1 2">LiM</strain>
    </source>
</reference>
<sequence>MAEKEIGVISHYFGKVSVGIIALNDTLKAGETIHIKGAHDDFMQKVESMQIEHADVKEAKKGDAVGIKVAHPVHEHDKVYKIIA</sequence>
<dbReference type="Gene3D" id="2.40.30.10">
    <property type="entry name" value="Translation factors"/>
    <property type="match status" value="1"/>
</dbReference>
<organism evidence="1 2">
    <name type="scientific">Velamenicoccus archaeovorus</name>
    <dbReference type="NCBI Taxonomy" id="1930593"/>
    <lineage>
        <taxon>Bacteria</taxon>
        <taxon>Pseudomonadati</taxon>
        <taxon>Candidatus Omnitrophota</taxon>
        <taxon>Candidatus Velamenicoccus</taxon>
    </lineage>
</organism>
<evidence type="ECO:0000313" key="1">
    <source>
        <dbReference type="EMBL" id="QAT18004.1"/>
    </source>
</evidence>
<dbReference type="AlphaFoldDB" id="A0A410P7P5"/>
<proteinExistence type="predicted"/>
<dbReference type="KEGG" id="vai:BU251_03480"/>
<evidence type="ECO:0000313" key="2">
    <source>
        <dbReference type="Proteomes" id="UP000287243"/>
    </source>
</evidence>
<dbReference type="InterPro" id="IPR009000">
    <property type="entry name" value="Transl_B-barrel_sf"/>
</dbReference>
<dbReference type="OrthoDB" id="165237at2"/>
<accession>A0A410P7P5</accession>
<evidence type="ECO:0008006" key="3">
    <source>
        <dbReference type="Google" id="ProtNLM"/>
    </source>
</evidence>